<name>A0A915EAG1_9BILA</name>
<dbReference type="SUPFAM" id="SSF54001">
    <property type="entry name" value="Cysteine proteinases"/>
    <property type="match status" value="1"/>
</dbReference>
<protein>
    <submittedName>
        <fullName evidence="4">OTU domain-containing protein</fullName>
    </submittedName>
</protein>
<dbReference type="PROSITE" id="PS50802">
    <property type="entry name" value="OTU"/>
    <property type="match status" value="1"/>
</dbReference>
<evidence type="ECO:0000259" key="2">
    <source>
        <dbReference type="PROSITE" id="PS50802"/>
    </source>
</evidence>
<dbReference type="InterPro" id="IPR050704">
    <property type="entry name" value="Peptidase_C85-like"/>
</dbReference>
<evidence type="ECO:0000256" key="1">
    <source>
        <dbReference type="SAM" id="MobiDB-lite"/>
    </source>
</evidence>
<evidence type="ECO:0000313" key="3">
    <source>
        <dbReference type="Proteomes" id="UP000887574"/>
    </source>
</evidence>
<dbReference type="AlphaFoldDB" id="A0A915EAG1"/>
<dbReference type="Gene3D" id="3.90.70.80">
    <property type="match status" value="1"/>
</dbReference>
<dbReference type="WBParaSite" id="jg3787">
    <property type="protein sequence ID" value="jg3787"/>
    <property type="gene ID" value="jg3787"/>
</dbReference>
<keyword evidence="3" id="KW-1185">Reference proteome</keyword>
<dbReference type="InterPro" id="IPR003323">
    <property type="entry name" value="OTU_dom"/>
</dbReference>
<dbReference type="PANTHER" id="PTHR12419:SF10">
    <property type="entry name" value="DEUBIQUITINASE OTUD6B"/>
    <property type="match status" value="1"/>
</dbReference>
<dbReference type="GO" id="GO:0004843">
    <property type="term" value="F:cysteine-type deubiquitinase activity"/>
    <property type="evidence" value="ECO:0007669"/>
    <property type="project" value="TreeGrafter"/>
</dbReference>
<dbReference type="PANTHER" id="PTHR12419">
    <property type="entry name" value="OTU DOMAIN CONTAINING PROTEIN"/>
    <property type="match status" value="1"/>
</dbReference>
<dbReference type="GO" id="GO:0016579">
    <property type="term" value="P:protein deubiquitination"/>
    <property type="evidence" value="ECO:0007669"/>
    <property type="project" value="TreeGrafter"/>
</dbReference>
<feature type="domain" description="OTU" evidence="2">
    <location>
        <begin position="169"/>
        <end position="263"/>
    </location>
</feature>
<dbReference type="Pfam" id="PF02338">
    <property type="entry name" value="OTU"/>
    <property type="match status" value="1"/>
</dbReference>
<dbReference type="InterPro" id="IPR038765">
    <property type="entry name" value="Papain-like_cys_pep_sf"/>
</dbReference>
<evidence type="ECO:0000313" key="4">
    <source>
        <dbReference type="WBParaSite" id="jg3787"/>
    </source>
</evidence>
<organism evidence="3 4">
    <name type="scientific">Ditylenchus dipsaci</name>
    <dbReference type="NCBI Taxonomy" id="166011"/>
    <lineage>
        <taxon>Eukaryota</taxon>
        <taxon>Metazoa</taxon>
        <taxon>Ecdysozoa</taxon>
        <taxon>Nematoda</taxon>
        <taxon>Chromadorea</taxon>
        <taxon>Rhabditida</taxon>
        <taxon>Tylenchina</taxon>
        <taxon>Tylenchomorpha</taxon>
        <taxon>Sphaerularioidea</taxon>
        <taxon>Anguinidae</taxon>
        <taxon>Anguininae</taxon>
        <taxon>Ditylenchus</taxon>
    </lineage>
</organism>
<accession>A0A915EAG1</accession>
<feature type="compositionally biased region" description="Basic and acidic residues" evidence="1">
    <location>
        <begin position="115"/>
        <end position="135"/>
    </location>
</feature>
<reference evidence="4" key="1">
    <citation type="submission" date="2022-11" db="UniProtKB">
        <authorList>
            <consortium name="WormBaseParasite"/>
        </authorList>
    </citation>
    <scope>IDENTIFICATION</scope>
</reference>
<feature type="region of interest" description="Disordered" evidence="1">
    <location>
        <begin position="115"/>
        <end position="153"/>
    </location>
</feature>
<sequence length="263" mass="29609">MVEAPTCDFSKFKDIRSNKQRIKLKTHLTLSSCRLIVLSITKGKFEMDGHKSLLLEELKSEHSKERKEMQAKIAALKHAVTKNDKKKKKEVALLIEEMEKELKLFLDHINLSDERNEKKPSKAQIRRDKKVETAKRRAAAVEMDDKNAGTSQGQMEMDEIVRTLAVSNLQLVDIKPDGDCLFNALSHQAVNKQVGSFTGEALRKQAAKYIRDHSDDFIPFLMNASGETMDDAEFAEYCESVEKTAQEGGAWGGEPEIRAISAA</sequence>
<proteinExistence type="predicted"/>
<dbReference type="Proteomes" id="UP000887574">
    <property type="component" value="Unplaced"/>
</dbReference>